<keyword evidence="2" id="KW-0472">Membrane</keyword>
<evidence type="ECO:0000313" key="3">
    <source>
        <dbReference type="EMBL" id="KAJ9689312.1"/>
    </source>
</evidence>
<evidence type="ECO:0008006" key="5">
    <source>
        <dbReference type="Google" id="ProtNLM"/>
    </source>
</evidence>
<dbReference type="Proteomes" id="UP001168098">
    <property type="component" value="Unassembled WGS sequence"/>
</dbReference>
<dbReference type="PANTHER" id="PTHR33709:SF4">
    <property type="entry name" value="OS08G0230200 PROTEIN"/>
    <property type="match status" value="1"/>
</dbReference>
<protein>
    <recommendedName>
        <fullName evidence="5">Ubiquitin-specific protease family C19-related protein</fullName>
    </recommendedName>
</protein>
<dbReference type="PANTHER" id="PTHR33709">
    <property type="entry name" value="OSJNBA0035M09.9 PROTEIN"/>
    <property type="match status" value="1"/>
</dbReference>
<keyword evidence="2" id="KW-0812">Transmembrane</keyword>
<dbReference type="AlphaFoldDB" id="A0AA38ZI24"/>
<feature type="compositionally biased region" description="Polar residues" evidence="1">
    <location>
        <begin position="66"/>
        <end position="75"/>
    </location>
</feature>
<keyword evidence="2" id="KW-1133">Transmembrane helix</keyword>
<evidence type="ECO:0000313" key="4">
    <source>
        <dbReference type="Proteomes" id="UP001168098"/>
    </source>
</evidence>
<feature type="transmembrane region" description="Helical" evidence="2">
    <location>
        <begin position="217"/>
        <end position="237"/>
    </location>
</feature>
<proteinExistence type="predicted"/>
<evidence type="ECO:0000256" key="2">
    <source>
        <dbReference type="SAM" id="Phobius"/>
    </source>
</evidence>
<evidence type="ECO:0000256" key="1">
    <source>
        <dbReference type="SAM" id="MobiDB-lite"/>
    </source>
</evidence>
<keyword evidence="4" id="KW-1185">Reference proteome</keyword>
<accession>A0AA38ZI24</accession>
<gene>
    <name evidence="3" type="ORF">PVL29_014810</name>
</gene>
<dbReference type="InterPro" id="IPR040339">
    <property type="entry name" value="At1g16860-like"/>
</dbReference>
<dbReference type="EMBL" id="JARBHA010000011">
    <property type="protein sequence ID" value="KAJ9689312.1"/>
    <property type="molecule type" value="Genomic_DNA"/>
</dbReference>
<feature type="transmembrane region" description="Helical" evidence="2">
    <location>
        <begin position="243"/>
        <end position="264"/>
    </location>
</feature>
<name>A0AA38ZI24_VITRO</name>
<feature type="compositionally biased region" description="Polar residues" evidence="1">
    <location>
        <begin position="1"/>
        <end position="14"/>
    </location>
</feature>
<feature type="region of interest" description="Disordered" evidence="1">
    <location>
        <begin position="1"/>
        <end position="151"/>
    </location>
</feature>
<reference evidence="3 4" key="1">
    <citation type="journal article" date="2023" name="BMC Biotechnol.">
        <title>Vitis rotundifolia cv Carlos genome sequencing.</title>
        <authorList>
            <person name="Huff M."/>
            <person name="Hulse-Kemp A."/>
            <person name="Scheffler B."/>
            <person name="Youngblood R."/>
            <person name="Simpson S."/>
            <person name="Babiker E."/>
            <person name="Staton M."/>
        </authorList>
    </citation>
    <scope>NUCLEOTIDE SEQUENCE [LARGE SCALE GENOMIC DNA]</scope>
    <source>
        <tissue evidence="3">Leaf</tissue>
    </source>
</reference>
<comment type="caution">
    <text evidence="3">The sequence shown here is derived from an EMBL/GenBank/DDBJ whole genome shotgun (WGS) entry which is preliminary data.</text>
</comment>
<feature type="compositionally biased region" description="Polar residues" evidence="1">
    <location>
        <begin position="87"/>
        <end position="100"/>
    </location>
</feature>
<organism evidence="3 4">
    <name type="scientific">Vitis rotundifolia</name>
    <name type="common">Muscadine grape</name>
    <dbReference type="NCBI Taxonomy" id="103349"/>
    <lineage>
        <taxon>Eukaryota</taxon>
        <taxon>Viridiplantae</taxon>
        <taxon>Streptophyta</taxon>
        <taxon>Embryophyta</taxon>
        <taxon>Tracheophyta</taxon>
        <taxon>Spermatophyta</taxon>
        <taxon>Magnoliopsida</taxon>
        <taxon>eudicotyledons</taxon>
        <taxon>Gunneridae</taxon>
        <taxon>Pentapetalae</taxon>
        <taxon>rosids</taxon>
        <taxon>Vitales</taxon>
        <taxon>Vitaceae</taxon>
        <taxon>Viteae</taxon>
        <taxon>Vitis</taxon>
    </lineage>
</organism>
<sequence length="398" mass="42751">MGSRFPSHQLSNGLYVSGRPEQPKERPPTMSSTAMPYTGGDIKKSGELGKMFDIPVDGSRSRKSGPINNAPSRTGSFGGAASHSGPIMSNSINRPGSVSSAGIPGSASVKKTNSGPLNRHGDPVKKSSGPQPGGGNSVSRQNSGPLAPVLPTTGLITSGPISSGPLNSSGAPRKVSGPLDSTGSLKLHAASIAHNQAVTNLSQEDEYSFHRSFPKPILWSMVLLFVMGFIAGGFILGAVHNPILLIVVVVLFGAVAAVFIWNTYWGRRAITGFIARYPDAELRTARDGQFVKVSGVVTCGNVPLESSFQRVPRCVYTSTSLYEYRGWDSKAANPTHRRFTWGLRSLEVRKIFIFIYFEIAIPHCQIGCFKYGMPPFMQCCILLCPLLIHCLNKICHVY</sequence>